<protein>
    <submittedName>
        <fullName evidence="4">Glutamate-1-semialdehyde 2,1-aminomutase</fullName>
    </submittedName>
</protein>
<evidence type="ECO:0000313" key="5">
    <source>
        <dbReference type="Proteomes" id="UP001156903"/>
    </source>
</evidence>
<evidence type="ECO:0000313" key="4">
    <source>
        <dbReference type="EMBL" id="GLS16070.1"/>
    </source>
</evidence>
<dbReference type="EMBL" id="BSPB01000043">
    <property type="protein sequence ID" value="GLS16070.1"/>
    <property type="molecule type" value="Genomic_DNA"/>
</dbReference>
<comment type="similarity">
    <text evidence="3">Belongs to the class-III pyridoxal-phosphate-dependent aminotransferase family.</text>
</comment>
<gene>
    <name evidence="4" type="primary">hemL_2</name>
    <name evidence="4" type="ORF">GCM10007935_35100</name>
</gene>
<dbReference type="InterPro" id="IPR005814">
    <property type="entry name" value="Aminotrans_3"/>
</dbReference>
<dbReference type="Gene3D" id="3.40.640.10">
    <property type="entry name" value="Type I PLP-dependent aspartate aminotransferase-like (Major domain)"/>
    <property type="match status" value="1"/>
</dbReference>
<evidence type="ECO:0000256" key="2">
    <source>
        <dbReference type="ARBA" id="ARBA00022898"/>
    </source>
</evidence>
<sequence length="430" mass="45113">MNLANALEDARARYRARNPASERQLAGAAAHLPGGNTRSVLFFPPFPLTMVRGEGCRLWDADGHGYIDALGEFTAGLYGHSNPVIRQAITGALADGLTLSSHTRREADLAAEIHRRFPSMALMRFTNSGTEASMLAIALAQVHTGRRKVLVFDGAYHGGVLSFGGGGSPINLPHPYVVAPYNDLPAVAALVEAHGPELAAIVVEPVLGAGGCIPGDPDFLHGLRALAARCGAVFILDEIQTSRLSPGGLQAVLGLTPDLTLLGKYFGGGLSFGAFGGRAELMARFDPRQPGALGHAGTFNNNVLSMAAGLAGLEQVLTPQALNDLNQRGDRLRERLNAVLATADVPAHFAGVGSVMNLHGLPGPVRRPADLAGANHALRELLFFDLLERGVYLAFRGFIALSLPFDDAACDTLVGALDDAVHARGALLRG</sequence>
<keyword evidence="2 3" id="KW-0663">Pyridoxal phosphate</keyword>
<evidence type="ECO:0000256" key="1">
    <source>
        <dbReference type="ARBA" id="ARBA00001933"/>
    </source>
</evidence>
<dbReference type="InterPro" id="IPR015424">
    <property type="entry name" value="PyrdxlP-dep_Trfase"/>
</dbReference>
<dbReference type="PANTHER" id="PTHR43713">
    <property type="entry name" value="GLUTAMATE-1-SEMIALDEHYDE 2,1-AMINOMUTASE"/>
    <property type="match status" value="1"/>
</dbReference>
<dbReference type="InterPro" id="IPR015421">
    <property type="entry name" value="PyrdxlP-dep_Trfase_major"/>
</dbReference>
<organism evidence="4 5">
    <name type="scientific">Hydrogenophaga electricum</name>
    <dbReference type="NCBI Taxonomy" id="1230953"/>
    <lineage>
        <taxon>Bacteria</taxon>
        <taxon>Pseudomonadati</taxon>
        <taxon>Pseudomonadota</taxon>
        <taxon>Betaproteobacteria</taxon>
        <taxon>Burkholderiales</taxon>
        <taxon>Comamonadaceae</taxon>
        <taxon>Hydrogenophaga</taxon>
    </lineage>
</organism>
<accession>A0ABQ6C7R9</accession>
<dbReference type="RefSeq" id="WP_284308867.1">
    <property type="nucleotide sequence ID" value="NZ_BSPB01000043.1"/>
</dbReference>
<reference evidence="5" key="1">
    <citation type="journal article" date="2019" name="Int. J. Syst. Evol. Microbiol.">
        <title>The Global Catalogue of Microorganisms (GCM) 10K type strain sequencing project: providing services to taxonomists for standard genome sequencing and annotation.</title>
        <authorList>
            <consortium name="The Broad Institute Genomics Platform"/>
            <consortium name="The Broad Institute Genome Sequencing Center for Infectious Disease"/>
            <person name="Wu L."/>
            <person name="Ma J."/>
        </authorList>
    </citation>
    <scope>NUCLEOTIDE SEQUENCE [LARGE SCALE GENOMIC DNA]</scope>
    <source>
        <strain evidence="5">NBRC 109341</strain>
    </source>
</reference>
<name>A0ABQ6C7R9_9BURK</name>
<dbReference type="Pfam" id="PF00202">
    <property type="entry name" value="Aminotran_3"/>
    <property type="match status" value="1"/>
</dbReference>
<dbReference type="PANTHER" id="PTHR43713:SF3">
    <property type="entry name" value="GLUTAMATE-1-SEMIALDEHYDE 2,1-AMINOMUTASE 1, CHLOROPLASTIC-RELATED"/>
    <property type="match status" value="1"/>
</dbReference>
<comment type="cofactor">
    <cofactor evidence="1">
        <name>pyridoxal 5'-phosphate</name>
        <dbReference type="ChEBI" id="CHEBI:597326"/>
    </cofactor>
</comment>
<dbReference type="Gene3D" id="3.90.1150.10">
    <property type="entry name" value="Aspartate Aminotransferase, domain 1"/>
    <property type="match status" value="1"/>
</dbReference>
<dbReference type="InterPro" id="IPR015422">
    <property type="entry name" value="PyrdxlP-dep_Trfase_small"/>
</dbReference>
<dbReference type="SUPFAM" id="SSF53383">
    <property type="entry name" value="PLP-dependent transferases"/>
    <property type="match status" value="1"/>
</dbReference>
<keyword evidence="5" id="KW-1185">Reference proteome</keyword>
<dbReference type="Proteomes" id="UP001156903">
    <property type="component" value="Unassembled WGS sequence"/>
</dbReference>
<proteinExistence type="inferred from homology"/>
<evidence type="ECO:0000256" key="3">
    <source>
        <dbReference type="RuleBase" id="RU003560"/>
    </source>
</evidence>
<comment type="caution">
    <text evidence="4">The sequence shown here is derived from an EMBL/GenBank/DDBJ whole genome shotgun (WGS) entry which is preliminary data.</text>
</comment>